<accession>A0ABR1YXM4</accession>
<keyword evidence="3" id="KW-1185">Reference proteome</keyword>
<organism evidence="2 3">
    <name type="scientific">Phyllosticta capitalensis</name>
    <dbReference type="NCBI Taxonomy" id="121624"/>
    <lineage>
        <taxon>Eukaryota</taxon>
        <taxon>Fungi</taxon>
        <taxon>Dikarya</taxon>
        <taxon>Ascomycota</taxon>
        <taxon>Pezizomycotina</taxon>
        <taxon>Dothideomycetes</taxon>
        <taxon>Dothideomycetes incertae sedis</taxon>
        <taxon>Botryosphaeriales</taxon>
        <taxon>Phyllostictaceae</taxon>
        <taxon>Phyllosticta</taxon>
    </lineage>
</organism>
<proteinExistence type="predicted"/>
<gene>
    <name evidence="2" type="ORF">HDK90DRAFT_198191</name>
</gene>
<sequence length="275" mass="31153">MRMPFRELFSSCSCRLPSSLLHSTFSVPRQDAFHHQVVLTDRRATLSLSSIRRRILLLATVHTVPSASNAGPPAAAARIRFSPSLQSNPIQSTRAPRSLPACLESRHYIFSVTGQTLNVNLPILRPIQPFSNPFLSSLQHYITQSHLHPPSLSPTRRLQNPTRAHKFLLPRTPPCRIASPVQQSPPAAPSDRRAISRRRSRYRFRPTTPHHLLLLLIKCGPGRARNFFFNLFCLSFGLRKSRKPLSKASEKLVVIHRPTTLHTHHVRRRTGLAEQ</sequence>
<name>A0ABR1YXM4_9PEZI</name>
<reference evidence="2 3" key="1">
    <citation type="submission" date="2024-04" db="EMBL/GenBank/DDBJ databases">
        <title>Phyllosticta paracitricarpa is synonymous to the EU quarantine fungus P. citricarpa based on phylogenomic analyses.</title>
        <authorList>
            <consortium name="Lawrence Berkeley National Laboratory"/>
            <person name="Van Ingen-Buijs V.A."/>
            <person name="Van Westerhoven A.C."/>
            <person name="Haridas S."/>
            <person name="Skiadas P."/>
            <person name="Martin F."/>
            <person name="Groenewald J.Z."/>
            <person name="Crous P.W."/>
            <person name="Seidl M.F."/>
        </authorList>
    </citation>
    <scope>NUCLEOTIDE SEQUENCE [LARGE SCALE GENOMIC DNA]</scope>
    <source>
        <strain evidence="2 3">CBS 123374</strain>
    </source>
</reference>
<protein>
    <submittedName>
        <fullName evidence="2">Uncharacterized protein</fullName>
    </submittedName>
</protein>
<feature type="region of interest" description="Disordered" evidence="1">
    <location>
        <begin position="178"/>
        <end position="199"/>
    </location>
</feature>
<dbReference type="Proteomes" id="UP001492380">
    <property type="component" value="Unassembled WGS sequence"/>
</dbReference>
<dbReference type="EMBL" id="JBBWRZ010000003">
    <property type="protein sequence ID" value="KAK8240877.1"/>
    <property type="molecule type" value="Genomic_DNA"/>
</dbReference>
<evidence type="ECO:0000313" key="2">
    <source>
        <dbReference type="EMBL" id="KAK8240877.1"/>
    </source>
</evidence>
<evidence type="ECO:0000313" key="3">
    <source>
        <dbReference type="Proteomes" id="UP001492380"/>
    </source>
</evidence>
<evidence type="ECO:0000256" key="1">
    <source>
        <dbReference type="SAM" id="MobiDB-lite"/>
    </source>
</evidence>
<comment type="caution">
    <text evidence="2">The sequence shown here is derived from an EMBL/GenBank/DDBJ whole genome shotgun (WGS) entry which is preliminary data.</text>
</comment>